<reference evidence="3 4" key="1">
    <citation type="submission" date="2016-10" db="EMBL/GenBank/DDBJ databases">
        <authorList>
            <person name="de Groot N.N."/>
        </authorList>
    </citation>
    <scope>NUCLEOTIDE SEQUENCE [LARGE SCALE GENOMIC DNA]</scope>
    <source>
        <strain evidence="3 4">743A</strain>
    </source>
</reference>
<dbReference type="InterPro" id="IPR010982">
    <property type="entry name" value="Lambda_DNA-bd_dom_sf"/>
</dbReference>
<accession>A0A1I6LZU3</accession>
<evidence type="ECO:0000256" key="1">
    <source>
        <dbReference type="SAM" id="MobiDB-lite"/>
    </source>
</evidence>
<dbReference type="Gene3D" id="1.10.260.40">
    <property type="entry name" value="lambda repressor-like DNA-binding domains"/>
    <property type="match status" value="1"/>
</dbReference>
<dbReference type="PROSITE" id="PS50943">
    <property type="entry name" value="HTH_CROC1"/>
    <property type="match status" value="1"/>
</dbReference>
<dbReference type="AlphaFoldDB" id="A0A1I6LZU3"/>
<sequence length="102" mass="12010">MEKTELKQFYYNKLLGKIKEFYSTQEAFAAALGIGRVSLSQRLNNKIEFSQLEIYNATKLLNIEVADIPTYFYCTIEPKINNEKKPEQDKVQTKKRRGRKKK</sequence>
<name>A0A1I6LZU3_9FIRM</name>
<organism evidence="3 4">
    <name type="scientific">Anaeromicropila populeti</name>
    <dbReference type="NCBI Taxonomy" id="37658"/>
    <lineage>
        <taxon>Bacteria</taxon>
        <taxon>Bacillati</taxon>
        <taxon>Bacillota</taxon>
        <taxon>Clostridia</taxon>
        <taxon>Lachnospirales</taxon>
        <taxon>Lachnospiraceae</taxon>
        <taxon>Anaeromicropila</taxon>
    </lineage>
</organism>
<dbReference type="Pfam" id="PF05339">
    <property type="entry name" value="DUF739"/>
    <property type="match status" value="1"/>
</dbReference>
<dbReference type="RefSeq" id="WP_092564384.1">
    <property type="nucleotide sequence ID" value="NZ_FOYZ01000028.1"/>
</dbReference>
<protein>
    <recommendedName>
        <fullName evidence="2">HTH cro/C1-type domain-containing protein</fullName>
    </recommendedName>
</protein>
<dbReference type="STRING" id="37658.SAMN05661086_03702"/>
<dbReference type="GO" id="GO:0003677">
    <property type="term" value="F:DNA binding"/>
    <property type="evidence" value="ECO:0007669"/>
    <property type="project" value="InterPro"/>
</dbReference>
<evidence type="ECO:0000313" key="4">
    <source>
        <dbReference type="Proteomes" id="UP000199659"/>
    </source>
</evidence>
<feature type="compositionally biased region" description="Basic residues" evidence="1">
    <location>
        <begin position="93"/>
        <end position="102"/>
    </location>
</feature>
<dbReference type="InterPro" id="IPR001387">
    <property type="entry name" value="Cro/C1-type_HTH"/>
</dbReference>
<feature type="compositionally biased region" description="Basic and acidic residues" evidence="1">
    <location>
        <begin position="83"/>
        <end position="92"/>
    </location>
</feature>
<dbReference type="Proteomes" id="UP000199659">
    <property type="component" value="Unassembled WGS sequence"/>
</dbReference>
<proteinExistence type="predicted"/>
<gene>
    <name evidence="3" type="ORF">SAMN05661086_03702</name>
</gene>
<evidence type="ECO:0000313" key="3">
    <source>
        <dbReference type="EMBL" id="SFS08955.1"/>
    </source>
</evidence>
<dbReference type="OrthoDB" id="2066905at2"/>
<dbReference type="SUPFAM" id="SSF47413">
    <property type="entry name" value="lambda repressor-like DNA-binding domains"/>
    <property type="match status" value="1"/>
</dbReference>
<feature type="region of interest" description="Disordered" evidence="1">
    <location>
        <begin position="83"/>
        <end position="102"/>
    </location>
</feature>
<dbReference type="EMBL" id="FOYZ01000028">
    <property type="protein sequence ID" value="SFS08955.1"/>
    <property type="molecule type" value="Genomic_DNA"/>
</dbReference>
<dbReference type="CDD" id="cd00093">
    <property type="entry name" value="HTH_XRE"/>
    <property type="match status" value="1"/>
</dbReference>
<dbReference type="InterPro" id="IPR008003">
    <property type="entry name" value="DUF739"/>
</dbReference>
<keyword evidence="4" id="KW-1185">Reference proteome</keyword>
<feature type="domain" description="HTH cro/C1-type" evidence="2">
    <location>
        <begin position="24"/>
        <end position="68"/>
    </location>
</feature>
<evidence type="ECO:0000259" key="2">
    <source>
        <dbReference type="PROSITE" id="PS50943"/>
    </source>
</evidence>